<gene>
    <name evidence="2" type="ORF">JQX41_06465</name>
    <name evidence="3" type="ORF">JQX48_06470</name>
</gene>
<name>A0A9Q2NQU4_9RHOB</name>
<dbReference type="GeneID" id="62641478"/>
<proteinExistence type="predicted"/>
<comment type="caution">
    <text evidence="2">The sequence shown here is derived from an EMBL/GenBank/DDBJ whole genome shotgun (WGS) entry which is preliminary data.</text>
</comment>
<evidence type="ECO:0000256" key="1">
    <source>
        <dbReference type="SAM" id="MobiDB-lite"/>
    </source>
</evidence>
<organism evidence="2 4">
    <name type="scientific">Marivita cryptomonadis</name>
    <dbReference type="NCBI Taxonomy" id="505252"/>
    <lineage>
        <taxon>Bacteria</taxon>
        <taxon>Pseudomonadati</taxon>
        <taxon>Pseudomonadota</taxon>
        <taxon>Alphaproteobacteria</taxon>
        <taxon>Rhodobacterales</taxon>
        <taxon>Roseobacteraceae</taxon>
        <taxon>Marivita</taxon>
    </lineage>
</organism>
<feature type="region of interest" description="Disordered" evidence="1">
    <location>
        <begin position="69"/>
        <end position="98"/>
    </location>
</feature>
<protein>
    <submittedName>
        <fullName evidence="2">Uncharacterized protein</fullName>
    </submittedName>
</protein>
<dbReference type="Proteomes" id="UP000809440">
    <property type="component" value="Unassembled WGS sequence"/>
</dbReference>
<dbReference type="OrthoDB" id="7868545at2"/>
<accession>A0A9Q2NQU4</accession>
<reference evidence="2 5" key="1">
    <citation type="submission" date="2021-01" db="EMBL/GenBank/DDBJ databases">
        <title>Diatom-associated Roseobacters Show Island Model of Population Structure.</title>
        <authorList>
            <person name="Qu L."/>
            <person name="Feng X."/>
            <person name="Chen Y."/>
            <person name="Li L."/>
            <person name="Wang X."/>
            <person name="Hu Z."/>
            <person name="Wang H."/>
            <person name="Luo H."/>
        </authorList>
    </citation>
    <scope>NUCLEOTIDE SEQUENCE</scope>
    <source>
        <strain evidence="3 5">CC28-63</strain>
        <strain evidence="2">CC28-69</strain>
    </source>
</reference>
<evidence type="ECO:0000313" key="2">
    <source>
        <dbReference type="EMBL" id="MBM2411936.1"/>
    </source>
</evidence>
<sequence length="124" mass="13328">MKPQNMFGVVLWSDTAAQKAVIWCEDQGELAFYTPAEGSVHDAPVLDAGDLIRFDMIVQQNVRKARNPQVLMASHSPDLPKTLRDGTPASANDARPLKAEGTDKVVSLSQYFGVTAPAKVACSG</sequence>
<dbReference type="Proteomes" id="UP000755667">
    <property type="component" value="Unassembled WGS sequence"/>
</dbReference>
<keyword evidence="5" id="KW-1185">Reference proteome</keyword>
<dbReference type="AlphaFoldDB" id="A0A9Q2NQU4"/>
<dbReference type="EMBL" id="JAFBXF010000003">
    <property type="protein sequence ID" value="MBM2416604.1"/>
    <property type="molecule type" value="Genomic_DNA"/>
</dbReference>
<evidence type="ECO:0000313" key="4">
    <source>
        <dbReference type="Proteomes" id="UP000755667"/>
    </source>
</evidence>
<evidence type="ECO:0000313" key="5">
    <source>
        <dbReference type="Proteomes" id="UP000809440"/>
    </source>
</evidence>
<dbReference type="RefSeq" id="WP_085630122.1">
    <property type="nucleotide sequence ID" value="NZ_JAFBWU010000003.1"/>
</dbReference>
<dbReference type="EMBL" id="JAFBXE010000003">
    <property type="protein sequence ID" value="MBM2411936.1"/>
    <property type="molecule type" value="Genomic_DNA"/>
</dbReference>
<evidence type="ECO:0000313" key="3">
    <source>
        <dbReference type="EMBL" id="MBM2416604.1"/>
    </source>
</evidence>